<evidence type="ECO:0000256" key="4">
    <source>
        <dbReference type="ARBA" id="ARBA00023242"/>
    </source>
</evidence>
<dbReference type="EMBL" id="JAVIJP010000107">
    <property type="protein sequence ID" value="KAL3614406.1"/>
    <property type="molecule type" value="Genomic_DNA"/>
</dbReference>
<sequence length="298" mass="33350">MEISSFTCLADLGMEDPLFMNQWPHHPVDDLSPVSITSTFSETKYTIDSHQPIVLDFKISSQNNNNYYRPSKQLKITNSCNSGLTNNPSTALDFSSPESIVSNQNYVLKSCQGAKRISTSNDKNNNRLAHDHIMAERKRREKLNLRFIALSALVPGLKKMDKATVLGDAINRIKELQEKVKTLENQTKNTKIGTFIHVKKFSSSDEQSILSGPTITDSIPEIEARFCDKDVLISIHCEKRKGLLEKIIAQIENLHLSVVNSSAVSFGDSSLNITVVAQKDEEFNVNINELVKNLRSAL</sequence>
<dbReference type="PROSITE" id="PS50888">
    <property type="entry name" value="BHLH"/>
    <property type="match status" value="1"/>
</dbReference>
<feature type="domain" description="BHLH" evidence="6">
    <location>
        <begin position="127"/>
        <end position="176"/>
    </location>
</feature>
<dbReference type="Pfam" id="PF00010">
    <property type="entry name" value="HLH"/>
    <property type="match status" value="1"/>
</dbReference>
<dbReference type="InterPro" id="IPR036638">
    <property type="entry name" value="HLH_DNA-bd_sf"/>
</dbReference>
<evidence type="ECO:0000259" key="6">
    <source>
        <dbReference type="PROSITE" id="PS50888"/>
    </source>
</evidence>
<accession>A0ABD3BAJ3</accession>
<evidence type="ECO:0000256" key="2">
    <source>
        <dbReference type="ARBA" id="ARBA00023015"/>
    </source>
</evidence>
<comment type="caution">
    <text evidence="7">The sequence shown here is derived from an EMBL/GenBank/DDBJ whole genome shotgun (WGS) entry which is preliminary data.</text>
</comment>
<comment type="subcellular location">
    <subcellularLocation>
        <location evidence="1">Nucleus</location>
    </subcellularLocation>
</comment>
<dbReference type="SMART" id="SM00353">
    <property type="entry name" value="HLH"/>
    <property type="match status" value="1"/>
</dbReference>
<evidence type="ECO:0000313" key="8">
    <source>
        <dbReference type="Proteomes" id="UP001632038"/>
    </source>
</evidence>
<evidence type="ECO:0000313" key="7">
    <source>
        <dbReference type="EMBL" id="KAL3614406.1"/>
    </source>
</evidence>
<keyword evidence="3" id="KW-0804">Transcription</keyword>
<dbReference type="InterPro" id="IPR054502">
    <property type="entry name" value="bHLH-TF_ACT-like_plant"/>
</dbReference>
<keyword evidence="5" id="KW-0175">Coiled coil</keyword>
<proteinExistence type="predicted"/>
<protein>
    <recommendedName>
        <fullName evidence="6">BHLH domain-containing protein</fullName>
    </recommendedName>
</protein>
<dbReference type="PANTHER" id="PTHR45959">
    <property type="entry name" value="BHLH TRANSCRIPTION FACTOR"/>
    <property type="match status" value="1"/>
</dbReference>
<organism evidence="7 8">
    <name type="scientific">Castilleja foliolosa</name>
    <dbReference type="NCBI Taxonomy" id="1961234"/>
    <lineage>
        <taxon>Eukaryota</taxon>
        <taxon>Viridiplantae</taxon>
        <taxon>Streptophyta</taxon>
        <taxon>Embryophyta</taxon>
        <taxon>Tracheophyta</taxon>
        <taxon>Spermatophyta</taxon>
        <taxon>Magnoliopsida</taxon>
        <taxon>eudicotyledons</taxon>
        <taxon>Gunneridae</taxon>
        <taxon>Pentapetalae</taxon>
        <taxon>asterids</taxon>
        <taxon>lamiids</taxon>
        <taxon>Lamiales</taxon>
        <taxon>Orobanchaceae</taxon>
        <taxon>Pedicularideae</taxon>
        <taxon>Castillejinae</taxon>
        <taxon>Castilleja</taxon>
    </lineage>
</organism>
<dbReference type="InterPro" id="IPR052610">
    <property type="entry name" value="bHLH_transcription_regulator"/>
</dbReference>
<evidence type="ECO:0000256" key="1">
    <source>
        <dbReference type="ARBA" id="ARBA00004123"/>
    </source>
</evidence>
<keyword evidence="2" id="KW-0805">Transcription regulation</keyword>
<dbReference type="Proteomes" id="UP001632038">
    <property type="component" value="Unassembled WGS sequence"/>
</dbReference>
<evidence type="ECO:0000256" key="5">
    <source>
        <dbReference type="SAM" id="Coils"/>
    </source>
</evidence>
<evidence type="ECO:0000256" key="3">
    <source>
        <dbReference type="ARBA" id="ARBA00023163"/>
    </source>
</evidence>
<name>A0ABD3BAJ3_9LAMI</name>
<keyword evidence="8" id="KW-1185">Reference proteome</keyword>
<dbReference type="GO" id="GO:0080090">
    <property type="term" value="P:regulation of primary metabolic process"/>
    <property type="evidence" value="ECO:0007669"/>
    <property type="project" value="UniProtKB-ARBA"/>
</dbReference>
<dbReference type="SUPFAM" id="SSF47459">
    <property type="entry name" value="HLH, helix-loop-helix DNA-binding domain"/>
    <property type="match status" value="1"/>
</dbReference>
<keyword evidence="4" id="KW-0539">Nucleus</keyword>
<gene>
    <name evidence="7" type="ORF">CASFOL_042480</name>
</gene>
<dbReference type="InterPro" id="IPR011598">
    <property type="entry name" value="bHLH_dom"/>
</dbReference>
<dbReference type="AlphaFoldDB" id="A0ABD3BAJ3"/>
<reference evidence="8" key="1">
    <citation type="journal article" date="2024" name="IScience">
        <title>Strigolactones Initiate the Formation of Haustorium-like Structures in Castilleja.</title>
        <authorList>
            <person name="Buerger M."/>
            <person name="Peterson D."/>
            <person name="Chory J."/>
        </authorList>
    </citation>
    <scope>NUCLEOTIDE SEQUENCE [LARGE SCALE GENOMIC DNA]</scope>
</reference>
<feature type="coiled-coil region" evidence="5">
    <location>
        <begin position="166"/>
        <end position="193"/>
    </location>
</feature>
<dbReference type="Pfam" id="PF22754">
    <property type="entry name" value="bHLH-TF_ACT-like_plant"/>
    <property type="match status" value="1"/>
</dbReference>
<dbReference type="GO" id="GO:0005634">
    <property type="term" value="C:nucleus"/>
    <property type="evidence" value="ECO:0007669"/>
    <property type="project" value="UniProtKB-SubCell"/>
</dbReference>
<dbReference type="Gene3D" id="4.10.280.10">
    <property type="entry name" value="Helix-loop-helix DNA-binding domain"/>
    <property type="match status" value="1"/>
</dbReference>
<dbReference type="PANTHER" id="PTHR45959:SF2">
    <property type="entry name" value="BHLH TRANSCRIPTION FACTOR"/>
    <property type="match status" value="1"/>
</dbReference>